<dbReference type="KEGG" id="abri:DFR85_03705"/>
<feature type="transmembrane region" description="Helical" evidence="8">
    <location>
        <begin position="51"/>
        <end position="75"/>
    </location>
</feature>
<evidence type="ECO:0000256" key="1">
    <source>
        <dbReference type="ARBA" id="ARBA00004127"/>
    </source>
</evidence>
<protein>
    <recommendedName>
        <fullName evidence="8">Nickel/cobalt efflux system</fullName>
    </recommendedName>
</protein>
<evidence type="ECO:0000256" key="6">
    <source>
        <dbReference type="ARBA" id="ARBA00022989"/>
    </source>
</evidence>
<evidence type="ECO:0000313" key="9">
    <source>
        <dbReference type="EMBL" id="AWR93855.1"/>
    </source>
</evidence>
<dbReference type="Proteomes" id="UP000248044">
    <property type="component" value="Chromosome"/>
</dbReference>
<evidence type="ECO:0000256" key="4">
    <source>
        <dbReference type="ARBA" id="ARBA00022596"/>
    </source>
</evidence>
<dbReference type="PANTHER" id="PTHR31611">
    <property type="entry name" value="HIGH-AFFINITY NICKEL TRANSPORT PROTEIN NIC1"/>
    <property type="match status" value="1"/>
</dbReference>
<evidence type="ECO:0000256" key="5">
    <source>
        <dbReference type="ARBA" id="ARBA00022692"/>
    </source>
</evidence>
<dbReference type="AlphaFoldDB" id="A0A2U9ICV1"/>
<proteinExistence type="inferred from homology"/>
<reference evidence="9 10" key="1">
    <citation type="submission" date="2018-05" db="EMBL/GenBank/DDBJ databases">
        <title>Complete Genome Sequences of Extremely Thermoacidophilic, Metal-Mobilizing Type-Strain Members of the Archaeal Family Sulfolobaceae: Acidianus brierleyi DSM-1651T, Acidianus sulfidivorans DSM-18786T, Metallosphaera hakonensis DSM-7519T, and Metallosphaera prunae DSM-10039T.</title>
        <authorList>
            <person name="Counts J.A."/>
            <person name="Kelly R.M."/>
        </authorList>
    </citation>
    <scope>NUCLEOTIDE SEQUENCE [LARGE SCALE GENOMIC DNA]</scope>
    <source>
        <strain evidence="9 10">DSM 1651</strain>
    </source>
</reference>
<comment type="caution">
    <text evidence="8">Lacks conserved residue(s) required for the propagation of feature annotation.</text>
</comment>
<dbReference type="PANTHER" id="PTHR31611:SF0">
    <property type="entry name" value="HIGH-AFFINITY NICKEL TRANSPORT PROTEIN NIC1"/>
    <property type="match status" value="1"/>
</dbReference>
<dbReference type="InterPro" id="IPR004688">
    <property type="entry name" value="Ni/Co_transpt"/>
</dbReference>
<dbReference type="OrthoDB" id="11596at2157"/>
<evidence type="ECO:0000256" key="3">
    <source>
        <dbReference type="ARBA" id="ARBA00022448"/>
    </source>
</evidence>
<accession>A0A2U9ICV1</accession>
<gene>
    <name evidence="9" type="ORF">DFR85_03705</name>
</gene>
<dbReference type="GO" id="GO:0012505">
    <property type="term" value="C:endomembrane system"/>
    <property type="evidence" value="ECO:0007669"/>
    <property type="project" value="UniProtKB-SubCell"/>
</dbReference>
<evidence type="ECO:0000256" key="7">
    <source>
        <dbReference type="ARBA" id="ARBA00023136"/>
    </source>
</evidence>
<keyword evidence="4" id="KW-0533">Nickel</keyword>
<keyword evidence="10" id="KW-1185">Reference proteome</keyword>
<keyword evidence="6 8" id="KW-1133">Transmembrane helix</keyword>
<dbReference type="RefSeq" id="WP_110269739.1">
    <property type="nucleotide sequence ID" value="NZ_CP029289.2"/>
</dbReference>
<sequence length="87" mass="9956">MRKIWYNLTMTTISILVAYVVGSLELLGLIQSEFSLNGGFWNIISLINGDVWWGNIGMIIITTFASVWILSITIYKVKIRNMKKNTK</sequence>
<dbReference type="Pfam" id="PF03824">
    <property type="entry name" value="NicO"/>
    <property type="match status" value="1"/>
</dbReference>
<feature type="transmembrane region" description="Helical" evidence="8">
    <location>
        <begin position="12"/>
        <end position="31"/>
    </location>
</feature>
<dbReference type="GO" id="GO:0015099">
    <property type="term" value="F:nickel cation transmembrane transporter activity"/>
    <property type="evidence" value="ECO:0007669"/>
    <property type="project" value="UniProtKB-UniRule"/>
</dbReference>
<keyword evidence="7 8" id="KW-0472">Membrane</keyword>
<evidence type="ECO:0000256" key="2">
    <source>
        <dbReference type="ARBA" id="ARBA00010892"/>
    </source>
</evidence>
<keyword evidence="3 8" id="KW-0813">Transport</keyword>
<organism evidence="9 10">
    <name type="scientific">Acidianus brierleyi</name>
    <dbReference type="NCBI Taxonomy" id="41673"/>
    <lineage>
        <taxon>Archaea</taxon>
        <taxon>Thermoproteota</taxon>
        <taxon>Thermoprotei</taxon>
        <taxon>Sulfolobales</taxon>
        <taxon>Sulfolobaceae</taxon>
        <taxon>Acidianus</taxon>
    </lineage>
</organism>
<comment type="similarity">
    <text evidence="2 8">Belongs to the NiCoT transporter (TC 2.A.52) family.</text>
</comment>
<evidence type="ECO:0000256" key="8">
    <source>
        <dbReference type="RuleBase" id="RU362101"/>
    </source>
</evidence>
<comment type="subcellular location">
    <subcellularLocation>
        <location evidence="8">Cell membrane</location>
        <topology evidence="8">Multi-pass membrane protein</topology>
    </subcellularLocation>
    <subcellularLocation>
        <location evidence="1">Endomembrane system</location>
        <topology evidence="1">Multi-pass membrane protein</topology>
    </subcellularLocation>
</comment>
<dbReference type="EMBL" id="CP029289">
    <property type="protein sequence ID" value="AWR93855.1"/>
    <property type="molecule type" value="Genomic_DNA"/>
</dbReference>
<dbReference type="GO" id="GO:0005886">
    <property type="term" value="C:plasma membrane"/>
    <property type="evidence" value="ECO:0007669"/>
    <property type="project" value="UniProtKB-SubCell"/>
</dbReference>
<dbReference type="InterPro" id="IPR011541">
    <property type="entry name" value="Ni/Co_transpt_high_affinity"/>
</dbReference>
<keyword evidence="5 8" id="KW-0812">Transmembrane</keyword>
<evidence type="ECO:0000313" key="10">
    <source>
        <dbReference type="Proteomes" id="UP000248044"/>
    </source>
</evidence>
<name>A0A2U9ICV1_9CREN</name>
<dbReference type="GeneID" id="36831231"/>